<sequence length="97" mass="11017">MYQLNGAETSMKLPRTSFEASKLEGLGRGHITKAKQIRARLNETIQDFVTKALDAHTTKKENQDSISCFQENQVAEYWSNFAVSGNFKNQVNQDFKS</sequence>
<reference evidence="1 2" key="1">
    <citation type="journal article" date="2021" name="Plant Biotechnol. J.">
        <title>Multi-omics assisted identification of the key and species-specific regulatory components of drought-tolerant mechanisms in Gossypium stocksii.</title>
        <authorList>
            <person name="Yu D."/>
            <person name="Ke L."/>
            <person name="Zhang D."/>
            <person name="Wu Y."/>
            <person name="Sun Y."/>
            <person name="Mei J."/>
            <person name="Sun J."/>
            <person name="Sun Y."/>
        </authorList>
    </citation>
    <scope>NUCLEOTIDE SEQUENCE [LARGE SCALE GENOMIC DNA]</scope>
    <source>
        <strain evidence="2">cv. E1</strain>
        <tissue evidence="1">Leaf</tissue>
    </source>
</reference>
<protein>
    <submittedName>
        <fullName evidence="1">Uncharacterized protein</fullName>
    </submittedName>
</protein>
<dbReference type="EMBL" id="JAIQCV010000010">
    <property type="protein sequence ID" value="KAH1056445.1"/>
    <property type="molecule type" value="Genomic_DNA"/>
</dbReference>
<comment type="caution">
    <text evidence="1">The sequence shown here is derived from an EMBL/GenBank/DDBJ whole genome shotgun (WGS) entry which is preliminary data.</text>
</comment>
<evidence type="ECO:0000313" key="2">
    <source>
        <dbReference type="Proteomes" id="UP000828251"/>
    </source>
</evidence>
<dbReference type="AlphaFoldDB" id="A0A9D3US60"/>
<dbReference type="Proteomes" id="UP000828251">
    <property type="component" value="Unassembled WGS sequence"/>
</dbReference>
<gene>
    <name evidence="1" type="ORF">J1N35_034510</name>
</gene>
<organism evidence="1 2">
    <name type="scientific">Gossypium stocksii</name>
    <dbReference type="NCBI Taxonomy" id="47602"/>
    <lineage>
        <taxon>Eukaryota</taxon>
        <taxon>Viridiplantae</taxon>
        <taxon>Streptophyta</taxon>
        <taxon>Embryophyta</taxon>
        <taxon>Tracheophyta</taxon>
        <taxon>Spermatophyta</taxon>
        <taxon>Magnoliopsida</taxon>
        <taxon>eudicotyledons</taxon>
        <taxon>Gunneridae</taxon>
        <taxon>Pentapetalae</taxon>
        <taxon>rosids</taxon>
        <taxon>malvids</taxon>
        <taxon>Malvales</taxon>
        <taxon>Malvaceae</taxon>
        <taxon>Malvoideae</taxon>
        <taxon>Gossypium</taxon>
    </lineage>
</organism>
<keyword evidence="2" id="KW-1185">Reference proteome</keyword>
<proteinExistence type="predicted"/>
<evidence type="ECO:0000313" key="1">
    <source>
        <dbReference type="EMBL" id="KAH1056445.1"/>
    </source>
</evidence>
<name>A0A9D3US60_9ROSI</name>
<accession>A0A9D3US60</accession>